<dbReference type="RefSeq" id="WP_316004784.1">
    <property type="nucleotide sequence ID" value="NZ_JAWDIT010000004.1"/>
</dbReference>
<evidence type="ECO:0008006" key="4">
    <source>
        <dbReference type="Google" id="ProtNLM"/>
    </source>
</evidence>
<keyword evidence="3" id="KW-1185">Reference proteome</keyword>
<reference evidence="2 3" key="1">
    <citation type="submission" date="2023-09" db="EMBL/GenBank/DDBJ databases">
        <title>Microbacterium fusihabitans sp. nov., Microbacterium phycihabitans sp. nov., and Microbacterium cervinum sp. nov., isolated from dried seaweeds of beach.</title>
        <authorList>
            <person name="Lee S.D."/>
        </authorList>
    </citation>
    <scope>NUCLEOTIDE SEQUENCE [LARGE SCALE GENOMIC DNA]</scope>
    <source>
        <strain evidence="2 3">KSW2-29</strain>
    </source>
</reference>
<evidence type="ECO:0000256" key="1">
    <source>
        <dbReference type="SAM" id="MobiDB-lite"/>
    </source>
</evidence>
<evidence type="ECO:0000313" key="3">
    <source>
        <dbReference type="Proteomes" id="UP001261125"/>
    </source>
</evidence>
<feature type="region of interest" description="Disordered" evidence="1">
    <location>
        <begin position="1"/>
        <end position="26"/>
    </location>
</feature>
<feature type="compositionally biased region" description="Acidic residues" evidence="1">
    <location>
        <begin position="17"/>
        <end position="26"/>
    </location>
</feature>
<proteinExistence type="predicted"/>
<protein>
    <recommendedName>
        <fullName evidence="4">SseB protein N-terminal domain-containing protein</fullName>
    </recommendedName>
</protein>
<accession>A0ABU3SNT7</accession>
<gene>
    <name evidence="2" type="ORF">RWH44_12250</name>
</gene>
<comment type="caution">
    <text evidence="2">The sequence shown here is derived from an EMBL/GenBank/DDBJ whole genome shotgun (WGS) entry which is preliminary data.</text>
</comment>
<sequence length="269" mass="30611">MRDRDQVDAENWGEMGTSEDEREFLEEASQAVDSEVCFLPSATDQAVRVLGAIRDSATWVASDRPDFYSLPNQIGLEVMRVDDHPKVGKVTNPTLAREREVKRELLAAFPSIAKDARISVLASTDLPSYQDHNIEAYRDIFHRVLTGHARKVEAYRENHPGYLIVMLVRDESSAYAITEQPVPVLRNGQSTPARPHLWFLDSHFTNVIAESNADFIIWSTPYKHVWHLDPSGQRVKMDLPALAIYDVAEMARWSESVTYDPRFIVSLEE</sequence>
<organism evidence="2 3">
    <name type="scientific">Microbacterium phycohabitans</name>
    <dbReference type="NCBI Taxonomy" id="3075993"/>
    <lineage>
        <taxon>Bacteria</taxon>
        <taxon>Bacillati</taxon>
        <taxon>Actinomycetota</taxon>
        <taxon>Actinomycetes</taxon>
        <taxon>Micrococcales</taxon>
        <taxon>Microbacteriaceae</taxon>
        <taxon>Microbacterium</taxon>
    </lineage>
</organism>
<dbReference type="Proteomes" id="UP001261125">
    <property type="component" value="Unassembled WGS sequence"/>
</dbReference>
<dbReference type="EMBL" id="JAWDIT010000004">
    <property type="protein sequence ID" value="MDU0346468.1"/>
    <property type="molecule type" value="Genomic_DNA"/>
</dbReference>
<name>A0ABU3SNT7_9MICO</name>
<evidence type="ECO:0000313" key="2">
    <source>
        <dbReference type="EMBL" id="MDU0346468.1"/>
    </source>
</evidence>